<comment type="subcellular location">
    <subcellularLocation>
        <location evidence="1">Membrane</location>
        <topology evidence="1">Multi-pass membrane protein</topology>
    </subcellularLocation>
</comment>
<keyword evidence="8" id="KW-1185">Reference proteome</keyword>
<dbReference type="GeneID" id="81400374"/>
<evidence type="ECO:0000256" key="3">
    <source>
        <dbReference type="ARBA" id="ARBA00022989"/>
    </source>
</evidence>
<evidence type="ECO:0000256" key="5">
    <source>
        <dbReference type="SAM" id="MobiDB-lite"/>
    </source>
</evidence>
<feature type="transmembrane region" description="Helical" evidence="6">
    <location>
        <begin position="211"/>
        <end position="231"/>
    </location>
</feature>
<accession>A0A9W9HF03</accession>
<feature type="transmembrane region" description="Helical" evidence="6">
    <location>
        <begin position="145"/>
        <end position="165"/>
    </location>
</feature>
<dbReference type="Pfam" id="PF03595">
    <property type="entry name" value="SLAC1"/>
    <property type="match status" value="1"/>
</dbReference>
<feature type="transmembrane region" description="Helical" evidence="6">
    <location>
        <begin position="177"/>
        <end position="199"/>
    </location>
</feature>
<dbReference type="AlphaFoldDB" id="A0A9W9HF03"/>
<keyword evidence="2 6" id="KW-0812">Transmembrane</keyword>
<feature type="transmembrane region" description="Helical" evidence="6">
    <location>
        <begin position="364"/>
        <end position="382"/>
    </location>
</feature>
<dbReference type="OrthoDB" id="2901184at2759"/>
<feature type="transmembrane region" description="Helical" evidence="6">
    <location>
        <begin position="282"/>
        <end position="301"/>
    </location>
</feature>
<evidence type="ECO:0008006" key="9">
    <source>
        <dbReference type="Google" id="ProtNLM"/>
    </source>
</evidence>
<gene>
    <name evidence="7" type="ORF">N7515_000460</name>
</gene>
<feature type="region of interest" description="Disordered" evidence="5">
    <location>
        <begin position="428"/>
        <end position="452"/>
    </location>
</feature>
<dbReference type="PANTHER" id="PTHR31162">
    <property type="entry name" value="MALIC ACID TRANSPORT PROTEIN-RELATED"/>
    <property type="match status" value="1"/>
</dbReference>
<dbReference type="Gene3D" id="1.50.10.150">
    <property type="entry name" value="Voltage-dependent anion channel"/>
    <property type="match status" value="1"/>
</dbReference>
<reference evidence="7" key="2">
    <citation type="journal article" date="2023" name="IMA Fungus">
        <title>Comparative genomic study of the Penicillium genus elucidates a diverse pangenome and 15 lateral gene transfer events.</title>
        <authorList>
            <person name="Petersen C."/>
            <person name="Sorensen T."/>
            <person name="Nielsen M.R."/>
            <person name="Sondergaard T.E."/>
            <person name="Sorensen J.L."/>
            <person name="Fitzpatrick D.A."/>
            <person name="Frisvad J.C."/>
            <person name="Nielsen K.L."/>
        </authorList>
    </citation>
    <scope>NUCLEOTIDE SEQUENCE</scope>
    <source>
        <strain evidence="7">IBT 22155</strain>
    </source>
</reference>
<feature type="transmembrane region" description="Helical" evidence="6">
    <location>
        <begin position="104"/>
        <end position="125"/>
    </location>
</feature>
<feature type="transmembrane region" description="Helical" evidence="6">
    <location>
        <begin position="388"/>
        <end position="413"/>
    </location>
</feature>
<dbReference type="InterPro" id="IPR038665">
    <property type="entry name" value="Voltage-dep_anion_channel_sf"/>
</dbReference>
<evidence type="ECO:0000256" key="1">
    <source>
        <dbReference type="ARBA" id="ARBA00004141"/>
    </source>
</evidence>
<dbReference type="Proteomes" id="UP001149079">
    <property type="component" value="Unassembled WGS sequence"/>
</dbReference>
<comment type="caution">
    <text evidence="7">The sequence shown here is derived from an EMBL/GenBank/DDBJ whole genome shotgun (WGS) entry which is preliminary data.</text>
</comment>
<feature type="non-terminal residue" evidence="7">
    <location>
        <position position="452"/>
    </location>
</feature>
<dbReference type="InterPro" id="IPR030185">
    <property type="entry name" value="Mae1"/>
</dbReference>
<dbReference type="CDD" id="cd09317">
    <property type="entry name" value="TDT_Mae1_like"/>
    <property type="match status" value="1"/>
</dbReference>
<dbReference type="PANTHER" id="PTHR31162:SF3">
    <property type="entry name" value="TRANSPORTER_MALIC ACID TRANSPORT PROTEIN, PUTATIVE-RELATED"/>
    <property type="match status" value="1"/>
</dbReference>
<keyword evidence="4 6" id="KW-0472">Membrane</keyword>
<dbReference type="InterPro" id="IPR004695">
    <property type="entry name" value="SLAC1/Mae1/Ssu1/TehA"/>
</dbReference>
<dbReference type="GO" id="GO:0016020">
    <property type="term" value="C:membrane"/>
    <property type="evidence" value="ECO:0007669"/>
    <property type="project" value="UniProtKB-SubCell"/>
</dbReference>
<evidence type="ECO:0000256" key="6">
    <source>
        <dbReference type="SAM" id="Phobius"/>
    </source>
</evidence>
<proteinExistence type="predicted"/>
<protein>
    <recommendedName>
        <fullName evidence="9">C4-dicarboxylate transporter/malic acid transport protein</fullName>
    </recommendedName>
</protein>
<evidence type="ECO:0000256" key="4">
    <source>
        <dbReference type="ARBA" id="ARBA00023136"/>
    </source>
</evidence>
<sequence>TLGVFSKDQNGKKGREKRLKKDFSEYIENRGPSFHPENITEHVLPQLRLQQRDTAEESRSPRPDFDAGTQRLSWKQRIRHITWAYFTLTMATGVPYRFNGLETIGVIVFLLDLVLYLAIWALLIIRFYTYPYTFKASFLHPTESLFVPASVVSAETIMINIAQYGLDHTGPWLTDTISILFWFMAAVAVMFSAGIYLILWSTQTFTIAEMTPIWIFPAYPMLVIGPLAGALCGKLGPSRSLPTILVGFAIQGVGFLVSLTVYSAFIYRLMSQKLPKERARPGMFVSVGPSAFTVAGIMNMANGAKRGFPIHFLGNGRLAASIFKVTVDFAALWLWGLAIFFFLTAILSHWTVVSRGRLPFSMNWFSFIFPNTALITATFAVGKAFSSGAINVIGCVMVFPLIFMYFFVCIMMIRAVVLKHILWPQKGEDKDEEGFSTCDGRPGDSPVGHQCA</sequence>
<organism evidence="7 8">
    <name type="scientific">Penicillium bovifimosum</name>
    <dbReference type="NCBI Taxonomy" id="126998"/>
    <lineage>
        <taxon>Eukaryota</taxon>
        <taxon>Fungi</taxon>
        <taxon>Dikarya</taxon>
        <taxon>Ascomycota</taxon>
        <taxon>Pezizomycotina</taxon>
        <taxon>Eurotiomycetes</taxon>
        <taxon>Eurotiomycetidae</taxon>
        <taxon>Eurotiales</taxon>
        <taxon>Aspergillaceae</taxon>
        <taxon>Penicillium</taxon>
    </lineage>
</organism>
<name>A0A9W9HF03_9EURO</name>
<evidence type="ECO:0000313" key="7">
    <source>
        <dbReference type="EMBL" id="KAJ5145896.1"/>
    </source>
</evidence>
<keyword evidence="3 6" id="KW-1133">Transmembrane helix</keyword>
<feature type="transmembrane region" description="Helical" evidence="6">
    <location>
        <begin position="243"/>
        <end position="270"/>
    </location>
</feature>
<evidence type="ECO:0000256" key="2">
    <source>
        <dbReference type="ARBA" id="ARBA00022692"/>
    </source>
</evidence>
<feature type="transmembrane region" description="Helical" evidence="6">
    <location>
        <begin position="332"/>
        <end position="352"/>
    </location>
</feature>
<dbReference type="GO" id="GO:0015140">
    <property type="term" value="F:malate transmembrane transporter activity"/>
    <property type="evidence" value="ECO:0007669"/>
    <property type="project" value="InterPro"/>
</dbReference>
<reference evidence="7" key="1">
    <citation type="submission" date="2022-11" db="EMBL/GenBank/DDBJ databases">
        <authorList>
            <person name="Petersen C."/>
        </authorList>
    </citation>
    <scope>NUCLEOTIDE SEQUENCE</scope>
    <source>
        <strain evidence="7">IBT 22155</strain>
    </source>
</reference>
<feature type="transmembrane region" description="Helical" evidence="6">
    <location>
        <begin position="81"/>
        <end position="98"/>
    </location>
</feature>
<dbReference type="EMBL" id="JAPQKL010000001">
    <property type="protein sequence ID" value="KAJ5145896.1"/>
    <property type="molecule type" value="Genomic_DNA"/>
</dbReference>
<dbReference type="RefSeq" id="XP_056526370.1">
    <property type="nucleotide sequence ID" value="XM_056661204.1"/>
</dbReference>
<evidence type="ECO:0000313" key="8">
    <source>
        <dbReference type="Proteomes" id="UP001149079"/>
    </source>
</evidence>